<evidence type="ECO:0000313" key="1">
    <source>
        <dbReference type="EMBL" id="GAA0938384.1"/>
    </source>
</evidence>
<accession>A0ABP4ALT6</accession>
<reference evidence="2" key="1">
    <citation type="journal article" date="2019" name="Int. J. Syst. Evol. Microbiol.">
        <title>The Global Catalogue of Microorganisms (GCM) 10K type strain sequencing project: providing services to taxonomists for standard genome sequencing and annotation.</title>
        <authorList>
            <consortium name="The Broad Institute Genomics Platform"/>
            <consortium name="The Broad Institute Genome Sequencing Center for Infectious Disease"/>
            <person name="Wu L."/>
            <person name="Ma J."/>
        </authorList>
    </citation>
    <scope>NUCLEOTIDE SEQUENCE [LARGE SCALE GENOMIC DNA]</scope>
    <source>
        <strain evidence="2">JCM 11136</strain>
    </source>
</reference>
<dbReference type="Proteomes" id="UP001501578">
    <property type="component" value="Unassembled WGS sequence"/>
</dbReference>
<keyword evidence="2" id="KW-1185">Reference proteome</keyword>
<sequence length="106" mass="12334">MTQPKPPIMPWRHRSIDGHWYDVERTWLIHLVRLARDVHELEKPVCIDLPYGREMCIRPPSRSMANPARDWAVESGGRWGFSWALQRTVWAYTSQAPAISLQGVGR</sequence>
<evidence type="ECO:0000313" key="2">
    <source>
        <dbReference type="Proteomes" id="UP001501578"/>
    </source>
</evidence>
<comment type="caution">
    <text evidence="1">The sequence shown here is derived from an EMBL/GenBank/DDBJ whole genome shotgun (WGS) entry which is preliminary data.</text>
</comment>
<protein>
    <submittedName>
        <fullName evidence="1">Uncharacterized protein</fullName>
    </submittedName>
</protein>
<gene>
    <name evidence="1" type="ORF">GCM10009560_48280</name>
</gene>
<organism evidence="1 2">
    <name type="scientific">Nonomuraea longicatena</name>
    <dbReference type="NCBI Taxonomy" id="83682"/>
    <lineage>
        <taxon>Bacteria</taxon>
        <taxon>Bacillati</taxon>
        <taxon>Actinomycetota</taxon>
        <taxon>Actinomycetes</taxon>
        <taxon>Streptosporangiales</taxon>
        <taxon>Streptosporangiaceae</taxon>
        <taxon>Nonomuraea</taxon>
    </lineage>
</organism>
<dbReference type="EMBL" id="BAAAHQ010000024">
    <property type="protein sequence ID" value="GAA0938384.1"/>
    <property type="molecule type" value="Genomic_DNA"/>
</dbReference>
<proteinExistence type="predicted"/>
<name>A0ABP4ALT6_9ACTN</name>